<dbReference type="SUPFAM" id="SSF52540">
    <property type="entry name" value="P-loop containing nucleoside triphosphate hydrolases"/>
    <property type="match status" value="1"/>
</dbReference>
<feature type="domain" description="Phosphoribulokinase/uridine kinase" evidence="1">
    <location>
        <begin position="29"/>
        <end position="174"/>
    </location>
</feature>
<accession>A0A074YUJ8</accession>
<evidence type="ECO:0000313" key="3">
    <source>
        <dbReference type="Proteomes" id="UP000030641"/>
    </source>
</evidence>
<dbReference type="Pfam" id="PF00485">
    <property type="entry name" value="PRK"/>
    <property type="match status" value="1"/>
</dbReference>
<organism evidence="2 3">
    <name type="scientific">Aureobasidium subglaciale (strain EXF-2481)</name>
    <name type="common">Aureobasidium pullulans var. subglaciale</name>
    <dbReference type="NCBI Taxonomy" id="1043005"/>
    <lineage>
        <taxon>Eukaryota</taxon>
        <taxon>Fungi</taxon>
        <taxon>Dikarya</taxon>
        <taxon>Ascomycota</taxon>
        <taxon>Pezizomycotina</taxon>
        <taxon>Dothideomycetes</taxon>
        <taxon>Dothideomycetidae</taxon>
        <taxon>Dothideales</taxon>
        <taxon>Saccotheciaceae</taxon>
        <taxon>Aureobasidium</taxon>
    </lineage>
</organism>
<evidence type="ECO:0000313" key="2">
    <source>
        <dbReference type="EMBL" id="KEQ90506.1"/>
    </source>
</evidence>
<dbReference type="PANTHER" id="PTHR10285">
    <property type="entry name" value="URIDINE KINASE"/>
    <property type="match status" value="1"/>
</dbReference>
<dbReference type="OrthoDB" id="6362633at2759"/>
<keyword evidence="3" id="KW-1185">Reference proteome</keyword>
<proteinExistence type="predicted"/>
<dbReference type="InterPro" id="IPR027417">
    <property type="entry name" value="P-loop_NTPase"/>
</dbReference>
<evidence type="ECO:0000259" key="1">
    <source>
        <dbReference type="Pfam" id="PF00485"/>
    </source>
</evidence>
<dbReference type="HOGENOM" id="CLU_067202_1_1_1"/>
<dbReference type="GeneID" id="25369119"/>
<dbReference type="Gene3D" id="3.40.50.300">
    <property type="entry name" value="P-loop containing nucleotide triphosphate hydrolases"/>
    <property type="match status" value="2"/>
</dbReference>
<dbReference type="Proteomes" id="UP000030641">
    <property type="component" value="Unassembled WGS sequence"/>
</dbReference>
<dbReference type="FunCoup" id="A0A074YUJ8">
    <property type="interactions" value="4"/>
</dbReference>
<sequence length="272" mass="30605">MDYTYGLMALRAHNVHATERRMNPSKRVVIAFAGPPGSGKSTAAEAVVDRLNKNHDKIWAQVLPMDGFHYPRHTLDMMPNKDEAYARRGADWTFDAPKLLDFLQNLRQSSTNSSAIIWAPGFDHASKDPTEEAIEIGPHISLVILEGSWLLLDEEPWIEISAMVDDTWFIDVDPVLARMRIAQRHVRAGIEQDLIQAFVRADGNDMVNGEKIRTRMVKPKFKVHSIEACHSSAPWTVATNPSPSHQDFHDLGLTSNYQYRSSAEPLTPEVPV</sequence>
<reference evidence="2 3" key="1">
    <citation type="journal article" date="2014" name="BMC Genomics">
        <title>Genome sequencing of four Aureobasidium pullulans varieties: biotechnological potential, stress tolerance, and description of new species.</title>
        <authorList>
            <person name="Gostin Ar C."/>
            <person name="Ohm R.A."/>
            <person name="Kogej T."/>
            <person name="Sonjak S."/>
            <person name="Turk M."/>
            <person name="Zajc J."/>
            <person name="Zalar P."/>
            <person name="Grube M."/>
            <person name="Sun H."/>
            <person name="Han J."/>
            <person name="Sharma A."/>
            <person name="Chiniquy J."/>
            <person name="Ngan C.Y."/>
            <person name="Lipzen A."/>
            <person name="Barry K."/>
            <person name="Grigoriev I.V."/>
            <person name="Gunde-Cimerman N."/>
        </authorList>
    </citation>
    <scope>NUCLEOTIDE SEQUENCE [LARGE SCALE GENOMIC DNA]</scope>
    <source>
        <strain evidence="2 3">EXF-2481</strain>
    </source>
</reference>
<dbReference type="InParanoid" id="A0A074YUJ8"/>
<dbReference type="AlphaFoldDB" id="A0A074YUJ8"/>
<gene>
    <name evidence="2" type="ORF">AUEXF2481DRAFT_568471</name>
</gene>
<dbReference type="RefSeq" id="XP_013339004.1">
    <property type="nucleotide sequence ID" value="XM_013483550.1"/>
</dbReference>
<dbReference type="GO" id="GO:0005524">
    <property type="term" value="F:ATP binding"/>
    <property type="evidence" value="ECO:0007669"/>
    <property type="project" value="InterPro"/>
</dbReference>
<dbReference type="InterPro" id="IPR006083">
    <property type="entry name" value="PRK/URK"/>
</dbReference>
<name>A0A074YUJ8_AURSE</name>
<dbReference type="EMBL" id="KL584790">
    <property type="protein sequence ID" value="KEQ90506.1"/>
    <property type="molecule type" value="Genomic_DNA"/>
</dbReference>
<dbReference type="GO" id="GO:0016301">
    <property type="term" value="F:kinase activity"/>
    <property type="evidence" value="ECO:0007669"/>
    <property type="project" value="InterPro"/>
</dbReference>
<protein>
    <recommendedName>
        <fullName evidence="1">Phosphoribulokinase/uridine kinase domain-containing protein</fullName>
    </recommendedName>
</protein>
<dbReference type="OMA" id="IYAPAFH"/>
<dbReference type="STRING" id="1043005.A0A074YUJ8"/>